<dbReference type="VEuPathDB" id="FungiDB:TAPDE_001795"/>
<dbReference type="GO" id="GO:0035267">
    <property type="term" value="C:NuA4 histone acetyltransferase complex"/>
    <property type="evidence" value="ECO:0007669"/>
    <property type="project" value="TreeGrafter"/>
</dbReference>
<accession>R4X906</accession>
<dbReference type="InterPro" id="IPR011009">
    <property type="entry name" value="Kinase-like_dom_sf"/>
</dbReference>
<dbReference type="Pfam" id="PF00454">
    <property type="entry name" value="PI3_PI4_kinase"/>
    <property type="match status" value="1"/>
</dbReference>
<name>R4X906_TAPDE</name>
<evidence type="ECO:0000259" key="1">
    <source>
        <dbReference type="PROSITE" id="PS50290"/>
    </source>
</evidence>
<dbReference type="PROSITE" id="PS50290">
    <property type="entry name" value="PI3_4_KINASE_3"/>
    <property type="match status" value="1"/>
</dbReference>
<dbReference type="Proteomes" id="UP000013776">
    <property type="component" value="Unassembled WGS sequence"/>
</dbReference>
<dbReference type="GO" id="GO:0000124">
    <property type="term" value="C:SAGA complex"/>
    <property type="evidence" value="ECO:0007669"/>
    <property type="project" value="TreeGrafter"/>
</dbReference>
<protein>
    <submittedName>
        <fullName evidence="3">Uncharacterized protein</fullName>
    </submittedName>
</protein>
<dbReference type="GO" id="GO:0005634">
    <property type="term" value="C:nucleus"/>
    <property type="evidence" value="ECO:0007669"/>
    <property type="project" value="TreeGrafter"/>
</dbReference>
<evidence type="ECO:0000313" key="4">
    <source>
        <dbReference type="Proteomes" id="UP000013776"/>
    </source>
</evidence>
<dbReference type="EMBL" id="CAHR02000062">
    <property type="protein sequence ID" value="CCG81910.1"/>
    <property type="molecule type" value="Genomic_DNA"/>
</dbReference>
<evidence type="ECO:0000313" key="3">
    <source>
        <dbReference type="EMBL" id="CCG81910.1"/>
    </source>
</evidence>
<gene>
    <name evidence="3" type="ORF">TAPDE_001795</name>
</gene>
<dbReference type="PANTHER" id="PTHR11139">
    <property type="entry name" value="ATAXIA TELANGIECTASIA MUTATED ATM -RELATED"/>
    <property type="match status" value="1"/>
</dbReference>
<dbReference type="GO" id="GO:0006355">
    <property type="term" value="P:regulation of DNA-templated transcription"/>
    <property type="evidence" value="ECO:0007669"/>
    <property type="project" value="TreeGrafter"/>
</dbReference>
<dbReference type="InterPro" id="IPR003152">
    <property type="entry name" value="FATC_dom"/>
</dbReference>
<evidence type="ECO:0000259" key="2">
    <source>
        <dbReference type="PROSITE" id="PS51190"/>
    </source>
</evidence>
<dbReference type="InterPro" id="IPR036940">
    <property type="entry name" value="PI3/4_kinase_cat_sf"/>
</dbReference>
<dbReference type="GO" id="GO:0006281">
    <property type="term" value="P:DNA repair"/>
    <property type="evidence" value="ECO:0007669"/>
    <property type="project" value="TreeGrafter"/>
</dbReference>
<organism evidence="3 4">
    <name type="scientific">Taphrina deformans (strain PYCC 5710 / ATCC 11124 / CBS 356.35 / IMI 108563 / JCM 9778 / NBRC 8474)</name>
    <name type="common">Peach leaf curl fungus</name>
    <name type="synonym">Lalaria deformans</name>
    <dbReference type="NCBI Taxonomy" id="1097556"/>
    <lineage>
        <taxon>Eukaryota</taxon>
        <taxon>Fungi</taxon>
        <taxon>Dikarya</taxon>
        <taxon>Ascomycota</taxon>
        <taxon>Taphrinomycotina</taxon>
        <taxon>Taphrinomycetes</taxon>
        <taxon>Taphrinales</taxon>
        <taxon>Taphrinaceae</taxon>
        <taxon>Taphrina</taxon>
    </lineage>
</organism>
<dbReference type="PROSITE" id="PS51190">
    <property type="entry name" value="FATC"/>
    <property type="match status" value="1"/>
</dbReference>
<reference evidence="3 4" key="1">
    <citation type="journal article" date="2013" name="MBio">
        <title>Genome sequencing of the plant pathogen Taphrina deformans, the causal agent of peach leaf curl.</title>
        <authorList>
            <person name="Cisse O.H."/>
            <person name="Almeida J.M.G.C.F."/>
            <person name="Fonseca A."/>
            <person name="Kumar A.A."/>
            <person name="Salojaervi J."/>
            <person name="Overmyer K."/>
            <person name="Hauser P.M."/>
            <person name="Pagni M."/>
        </authorList>
    </citation>
    <scope>NUCLEOTIDE SEQUENCE [LARGE SCALE GENOMIC DNA]</scope>
    <source>
        <strain evidence="4">PYCC 5710 / ATCC 11124 / CBS 356.35 / IMI 108563 / JCM 9778 / NBRC 8474</strain>
    </source>
</reference>
<feature type="domain" description="FATC" evidence="2">
    <location>
        <begin position="139"/>
        <end position="171"/>
    </location>
</feature>
<dbReference type="Gene3D" id="1.10.1070.11">
    <property type="entry name" value="Phosphatidylinositol 3-/4-kinase, catalytic domain"/>
    <property type="match status" value="1"/>
</dbReference>
<dbReference type="AlphaFoldDB" id="R4X906"/>
<proteinExistence type="predicted"/>
<feature type="domain" description="PI3K/PI4K catalytic" evidence="1">
    <location>
        <begin position="1"/>
        <end position="138"/>
    </location>
</feature>
<dbReference type="STRING" id="1097556.R4X906"/>
<dbReference type="SUPFAM" id="SSF56112">
    <property type="entry name" value="Protein kinase-like (PK-like)"/>
    <property type="match status" value="1"/>
</dbReference>
<dbReference type="InterPro" id="IPR050517">
    <property type="entry name" value="DDR_Repair_Kinase"/>
</dbReference>
<sequence length="179" mass="20063">MTYIMNINNRFPHKLFISRKTGKVWGTELLPGMAPNNPVFQNAEAVPFRFTPTLQTLMGQISVEGVFSCSLMAIARCLTEGEFELDQHLSVFVRDELITWFTQQHRPVTQETQLPEKVASNVAQIVKRASSLAQTAPGTNLPAYQTIIDLISMAANPRNLAQMDQLWSVSVSPKILMSR</sequence>
<dbReference type="OrthoDB" id="5140179at2759"/>
<dbReference type="InterPro" id="IPR000403">
    <property type="entry name" value="PI3/4_kinase_cat_dom"/>
</dbReference>
<dbReference type="eggNOG" id="KOG0889">
    <property type="taxonomic scope" value="Eukaryota"/>
</dbReference>
<keyword evidence="4" id="KW-1185">Reference proteome</keyword>
<dbReference type="PANTHER" id="PTHR11139:SF1">
    <property type="entry name" value="TRANSFORMATION_TRANSCRIPTION DOMAIN-ASSOCIATED PROTEIN"/>
    <property type="match status" value="1"/>
</dbReference>
<comment type="caution">
    <text evidence="3">The sequence shown here is derived from an EMBL/GenBank/DDBJ whole genome shotgun (WGS) entry which is preliminary data.</text>
</comment>
<dbReference type="Pfam" id="PF02260">
    <property type="entry name" value="FATC"/>
    <property type="match status" value="1"/>
</dbReference>